<dbReference type="AlphaFoldDB" id="B9SRJ0"/>
<evidence type="ECO:0000256" key="5">
    <source>
        <dbReference type="ARBA" id="ARBA00082491"/>
    </source>
</evidence>
<evidence type="ECO:0000313" key="9">
    <source>
        <dbReference type="Proteomes" id="UP000008311"/>
    </source>
</evidence>
<evidence type="ECO:0000259" key="7">
    <source>
        <dbReference type="PROSITE" id="PS51485"/>
    </source>
</evidence>
<dbReference type="GO" id="GO:0046872">
    <property type="term" value="F:metal ion binding"/>
    <property type="evidence" value="ECO:0007669"/>
    <property type="project" value="UniProtKB-KW"/>
</dbReference>
<dbReference type="FunFam" id="2.60.40.420:FF:000013">
    <property type="entry name" value="basic blue protein-like"/>
    <property type="match status" value="1"/>
</dbReference>
<dbReference type="STRING" id="3988.B9SRJ0"/>
<evidence type="ECO:0000256" key="3">
    <source>
        <dbReference type="ARBA" id="ARBA00023157"/>
    </source>
</evidence>
<sequence length="134" mass="14941">MAAAKGVVVFSTFMLFSILFHCSGVHARRPAIYRVGDGFGWSPTTSMEVWPQGKKFYAGDILVFKYDDQLYNVVVDDKEGHDTCTVSEKSVTYDSGNDRIELVYGHNYFICGNPDDCQAGMKMVVYAEAPPPLH</sequence>
<gene>
    <name evidence="8" type="ORF">RCOM_1411280</name>
</gene>
<dbReference type="InterPro" id="IPR003245">
    <property type="entry name" value="Phytocyanin_dom"/>
</dbReference>
<dbReference type="Proteomes" id="UP000008311">
    <property type="component" value="Unassembled WGS sequence"/>
</dbReference>
<keyword evidence="9" id="KW-1185">Reference proteome</keyword>
<dbReference type="PANTHER" id="PTHR33021">
    <property type="entry name" value="BLUE COPPER PROTEIN"/>
    <property type="match status" value="1"/>
</dbReference>
<dbReference type="SUPFAM" id="SSF49503">
    <property type="entry name" value="Cupredoxins"/>
    <property type="match status" value="1"/>
</dbReference>
<name>B9SRJ0_RICCO</name>
<organism evidence="8 9">
    <name type="scientific">Ricinus communis</name>
    <name type="common">Castor bean</name>
    <dbReference type="NCBI Taxonomy" id="3988"/>
    <lineage>
        <taxon>Eukaryota</taxon>
        <taxon>Viridiplantae</taxon>
        <taxon>Streptophyta</taxon>
        <taxon>Embryophyta</taxon>
        <taxon>Tracheophyta</taxon>
        <taxon>Spermatophyta</taxon>
        <taxon>Magnoliopsida</taxon>
        <taxon>eudicotyledons</taxon>
        <taxon>Gunneridae</taxon>
        <taxon>Pentapetalae</taxon>
        <taxon>rosids</taxon>
        <taxon>fabids</taxon>
        <taxon>Malpighiales</taxon>
        <taxon>Euphorbiaceae</taxon>
        <taxon>Acalyphoideae</taxon>
        <taxon>Acalypheae</taxon>
        <taxon>Ricinus</taxon>
    </lineage>
</organism>
<reference evidence="9" key="1">
    <citation type="journal article" date="2010" name="Nat. Biotechnol.">
        <title>Draft genome sequence of the oilseed species Ricinus communis.</title>
        <authorList>
            <person name="Chan A.P."/>
            <person name="Crabtree J."/>
            <person name="Zhao Q."/>
            <person name="Lorenzi H."/>
            <person name="Orvis J."/>
            <person name="Puiu D."/>
            <person name="Melake-Berhan A."/>
            <person name="Jones K.M."/>
            <person name="Redman J."/>
            <person name="Chen G."/>
            <person name="Cahoon E.B."/>
            <person name="Gedil M."/>
            <person name="Stanke M."/>
            <person name="Haas B.J."/>
            <person name="Wortman J.R."/>
            <person name="Fraser-Liggett C.M."/>
            <person name="Ravel J."/>
            <person name="Rabinowicz P.D."/>
        </authorList>
    </citation>
    <scope>NUCLEOTIDE SEQUENCE [LARGE SCALE GENOMIC DNA]</scope>
    <source>
        <strain evidence="9">cv. Hale</strain>
    </source>
</reference>
<dbReference type="PROSITE" id="PS51485">
    <property type="entry name" value="PHYTOCYANIN"/>
    <property type="match status" value="1"/>
</dbReference>
<dbReference type="Pfam" id="PF02298">
    <property type="entry name" value="Cu_bind_like"/>
    <property type="match status" value="1"/>
</dbReference>
<feature type="chain" id="PRO_5002892013" description="Basic blue protein" evidence="6">
    <location>
        <begin position="28"/>
        <end position="134"/>
    </location>
</feature>
<dbReference type="GO" id="GO:0009055">
    <property type="term" value="F:electron transfer activity"/>
    <property type="evidence" value="ECO:0007669"/>
    <property type="project" value="InterPro"/>
</dbReference>
<dbReference type="InterPro" id="IPR039391">
    <property type="entry name" value="Phytocyanin-like"/>
</dbReference>
<dbReference type="OrthoDB" id="1934652at2759"/>
<evidence type="ECO:0000256" key="6">
    <source>
        <dbReference type="SAM" id="SignalP"/>
    </source>
</evidence>
<evidence type="ECO:0000256" key="4">
    <source>
        <dbReference type="ARBA" id="ARBA00071970"/>
    </source>
</evidence>
<evidence type="ECO:0000256" key="2">
    <source>
        <dbReference type="ARBA" id="ARBA00023008"/>
    </source>
</evidence>
<dbReference type="EMBL" id="EQ974099">
    <property type="protein sequence ID" value="EEF33767.1"/>
    <property type="molecule type" value="Genomic_DNA"/>
</dbReference>
<evidence type="ECO:0000256" key="1">
    <source>
        <dbReference type="ARBA" id="ARBA00022723"/>
    </source>
</evidence>
<feature type="domain" description="Phytocyanin" evidence="7">
    <location>
        <begin position="31"/>
        <end position="129"/>
    </location>
</feature>
<dbReference type="GO" id="GO:0005886">
    <property type="term" value="C:plasma membrane"/>
    <property type="evidence" value="ECO:0000318"/>
    <property type="project" value="GO_Central"/>
</dbReference>
<keyword evidence="3" id="KW-1015">Disulfide bond</keyword>
<dbReference type="PANTHER" id="PTHR33021:SF292">
    <property type="entry name" value="EARLY NODULIN-LIKE PROTEIN 22"/>
    <property type="match status" value="1"/>
</dbReference>
<keyword evidence="6" id="KW-0732">Signal</keyword>
<dbReference type="InParanoid" id="B9SRJ0"/>
<dbReference type="KEGG" id="rcu:8288409"/>
<proteinExistence type="predicted"/>
<feature type="signal peptide" evidence="6">
    <location>
        <begin position="1"/>
        <end position="27"/>
    </location>
</feature>
<keyword evidence="2" id="KW-0186">Copper</keyword>
<keyword evidence="1" id="KW-0479">Metal-binding</keyword>
<accession>B9SRJ0</accession>
<dbReference type="Gene3D" id="2.60.40.420">
    <property type="entry name" value="Cupredoxins - blue copper proteins"/>
    <property type="match status" value="1"/>
</dbReference>
<dbReference type="eggNOG" id="ENOG502SSI8">
    <property type="taxonomic scope" value="Eukaryota"/>
</dbReference>
<evidence type="ECO:0000313" key="8">
    <source>
        <dbReference type="EMBL" id="EEF33767.1"/>
    </source>
</evidence>
<protein>
    <recommendedName>
        <fullName evidence="4">Basic blue protein</fullName>
    </recommendedName>
    <alternativeName>
        <fullName evidence="5">Plantacyanin</fullName>
    </alternativeName>
</protein>
<dbReference type="InterPro" id="IPR008972">
    <property type="entry name" value="Cupredoxin"/>
</dbReference>